<dbReference type="PROSITE" id="PS50883">
    <property type="entry name" value="EAL"/>
    <property type="match status" value="1"/>
</dbReference>
<dbReference type="CDD" id="cd01948">
    <property type="entry name" value="EAL"/>
    <property type="match status" value="1"/>
</dbReference>
<dbReference type="RefSeq" id="WP_234748902.1">
    <property type="nucleotide sequence ID" value="NZ_BAAAWN010000001.1"/>
</dbReference>
<reference evidence="3 4" key="1">
    <citation type="submission" date="2024-09" db="EMBL/GenBank/DDBJ databases">
        <authorList>
            <person name="Sun Q."/>
            <person name="Mori K."/>
        </authorList>
    </citation>
    <scope>NUCLEOTIDE SEQUENCE [LARGE SCALE GENOMIC DNA]</scope>
    <source>
        <strain evidence="3 4">JCM 1334</strain>
    </source>
</reference>
<feature type="region of interest" description="Disordered" evidence="1">
    <location>
        <begin position="78"/>
        <end position="110"/>
    </location>
</feature>
<dbReference type="InterPro" id="IPR050706">
    <property type="entry name" value="Cyclic-di-GMP_PDE-like"/>
</dbReference>
<dbReference type="Gene3D" id="3.20.20.450">
    <property type="entry name" value="EAL domain"/>
    <property type="match status" value="1"/>
</dbReference>
<evidence type="ECO:0000256" key="1">
    <source>
        <dbReference type="SAM" id="MobiDB-lite"/>
    </source>
</evidence>
<organism evidence="3 4">
    <name type="scientific">Arthrobacter ramosus</name>
    <dbReference type="NCBI Taxonomy" id="1672"/>
    <lineage>
        <taxon>Bacteria</taxon>
        <taxon>Bacillati</taxon>
        <taxon>Actinomycetota</taxon>
        <taxon>Actinomycetes</taxon>
        <taxon>Micrococcales</taxon>
        <taxon>Micrococcaceae</taxon>
        <taxon>Arthrobacter</taxon>
    </lineage>
</organism>
<dbReference type="EMBL" id="JBHMBC010000007">
    <property type="protein sequence ID" value="MFB9818577.1"/>
    <property type="molecule type" value="Genomic_DNA"/>
</dbReference>
<sequence>MSTRKPSLTNAEMRASPETVEPPLEQLRGLRLQVLEIIDEVLSDSSQATDAVREQLRQHIAAHPGRPEEALLEHLSSLRSEQPAPHGEPDDPAPQGDPDVQHPASQHPSSPRLEAVLRDRMLMTAFQPVFDLARATVVGAEALTRFVSDSGDPADYWFAEAEDSGLRTDLEFAALESGLEAALKLPPHLFVALKLSPEVCLDPRLPVLFEQTPVAPDRVILEISGTFPQEQATSLDAAVAPLRSAGVRLSIENTGSFFAGASHILRLKPEMIKLDRNLTAALNMDPLRQELVEAEVVFAREIGAALTAQRIETKDELATLAGLGVSLGQGYHLGRPSVQPREWAKWRGRARHLASSGGRFRTTRT</sequence>
<dbReference type="PANTHER" id="PTHR33121:SF76">
    <property type="entry name" value="SIGNALING PROTEIN"/>
    <property type="match status" value="1"/>
</dbReference>
<evidence type="ECO:0000259" key="2">
    <source>
        <dbReference type="PROSITE" id="PS50883"/>
    </source>
</evidence>
<evidence type="ECO:0000313" key="3">
    <source>
        <dbReference type="EMBL" id="MFB9818577.1"/>
    </source>
</evidence>
<dbReference type="Proteomes" id="UP001589702">
    <property type="component" value="Unassembled WGS sequence"/>
</dbReference>
<dbReference type="Pfam" id="PF00563">
    <property type="entry name" value="EAL"/>
    <property type="match status" value="1"/>
</dbReference>
<proteinExistence type="predicted"/>
<dbReference type="SMART" id="SM00052">
    <property type="entry name" value="EAL"/>
    <property type="match status" value="1"/>
</dbReference>
<protein>
    <submittedName>
        <fullName evidence="3">EAL domain-containing protein</fullName>
    </submittedName>
</protein>
<keyword evidence="4" id="KW-1185">Reference proteome</keyword>
<dbReference type="PANTHER" id="PTHR33121">
    <property type="entry name" value="CYCLIC DI-GMP PHOSPHODIESTERASE PDEF"/>
    <property type="match status" value="1"/>
</dbReference>
<feature type="compositionally biased region" description="Polar residues" evidence="1">
    <location>
        <begin position="1"/>
        <end position="10"/>
    </location>
</feature>
<dbReference type="InterPro" id="IPR035919">
    <property type="entry name" value="EAL_sf"/>
</dbReference>
<comment type="caution">
    <text evidence="3">The sequence shown here is derived from an EMBL/GenBank/DDBJ whole genome shotgun (WGS) entry which is preliminary data.</text>
</comment>
<name>A0ABV5XV53_ARTRM</name>
<dbReference type="SUPFAM" id="SSF141868">
    <property type="entry name" value="EAL domain-like"/>
    <property type="match status" value="1"/>
</dbReference>
<evidence type="ECO:0000313" key="4">
    <source>
        <dbReference type="Proteomes" id="UP001589702"/>
    </source>
</evidence>
<accession>A0ABV5XV53</accession>
<feature type="region of interest" description="Disordered" evidence="1">
    <location>
        <begin position="1"/>
        <end position="24"/>
    </location>
</feature>
<gene>
    <name evidence="3" type="ORF">ACFFP1_03570</name>
</gene>
<dbReference type="InterPro" id="IPR001633">
    <property type="entry name" value="EAL_dom"/>
</dbReference>
<feature type="domain" description="EAL" evidence="2">
    <location>
        <begin position="106"/>
        <end position="350"/>
    </location>
</feature>